<organism evidence="9 10">
    <name type="scientific">Chitiniphilus shinanonensis</name>
    <dbReference type="NCBI Taxonomy" id="553088"/>
    <lineage>
        <taxon>Bacteria</taxon>
        <taxon>Pseudomonadati</taxon>
        <taxon>Pseudomonadota</taxon>
        <taxon>Betaproteobacteria</taxon>
        <taxon>Neisseriales</taxon>
        <taxon>Chitinibacteraceae</taxon>
        <taxon>Chitiniphilus</taxon>
    </lineage>
</organism>
<evidence type="ECO:0000256" key="4">
    <source>
        <dbReference type="ARBA" id="ARBA00022833"/>
    </source>
</evidence>
<dbReference type="NCBIfam" id="NF003706">
    <property type="entry name" value="PRK05324.1"/>
    <property type="match status" value="1"/>
</dbReference>
<evidence type="ECO:0000256" key="1">
    <source>
        <dbReference type="ARBA" id="ARBA00022503"/>
    </source>
</evidence>
<comment type="similarity">
    <text evidence="5">Belongs to the AspA/AstE family. Succinylglutamate desuccinylase subfamily.</text>
</comment>
<comment type="cofactor">
    <cofactor evidence="5">
        <name>Zn(2+)</name>
        <dbReference type="ChEBI" id="CHEBI:29105"/>
    </cofactor>
    <text evidence="5">Binds 1 zinc ion per subunit.</text>
</comment>
<dbReference type="InterPro" id="IPR007036">
    <property type="entry name" value="Aste_AspA_hybrid_dom"/>
</dbReference>
<feature type="binding site" evidence="5">
    <location>
        <position position="76"/>
    </location>
    <ligand>
        <name>Zn(2+)</name>
        <dbReference type="ChEBI" id="CHEBI:29105"/>
    </ligand>
</feature>
<evidence type="ECO:0000259" key="8">
    <source>
        <dbReference type="Pfam" id="PF24827"/>
    </source>
</evidence>
<feature type="active site" evidence="5">
    <location>
        <position position="233"/>
    </location>
</feature>
<dbReference type="NCBIfam" id="TIGR03242">
    <property type="entry name" value="arg_catab_astE"/>
    <property type="match status" value="1"/>
</dbReference>
<dbReference type="HAMAP" id="MF_00767">
    <property type="entry name" value="Arg_catab_AstE"/>
    <property type="match status" value="1"/>
</dbReference>
<dbReference type="SUPFAM" id="SSF53187">
    <property type="entry name" value="Zn-dependent exopeptidases"/>
    <property type="match status" value="1"/>
</dbReference>
<dbReference type="Pfam" id="PF24827">
    <property type="entry name" value="AstE_AspA_cat"/>
    <property type="match status" value="1"/>
</dbReference>
<keyword evidence="2 5" id="KW-0479">Metal-binding</keyword>
<dbReference type="Gene3D" id="3.40.630.10">
    <property type="entry name" value="Zn peptidases"/>
    <property type="match status" value="1"/>
</dbReference>
<feature type="binding site" evidence="5">
    <location>
        <position position="168"/>
    </location>
    <ligand>
        <name>Zn(2+)</name>
        <dbReference type="ChEBI" id="CHEBI:29105"/>
    </ligand>
</feature>
<comment type="caution">
    <text evidence="9">The sequence shown here is derived from an EMBL/GenBank/DDBJ whole genome shotgun (WGS) entry which is preliminary data.</text>
</comment>
<evidence type="ECO:0000259" key="7">
    <source>
        <dbReference type="Pfam" id="PF04952"/>
    </source>
</evidence>
<evidence type="ECO:0000256" key="5">
    <source>
        <dbReference type="HAMAP-Rule" id="MF_00767"/>
    </source>
</evidence>
<feature type="binding site" evidence="5">
    <location>
        <position position="73"/>
    </location>
    <ligand>
        <name>Zn(2+)</name>
        <dbReference type="ChEBI" id="CHEBI:29105"/>
    </ligand>
</feature>
<keyword evidence="1 5" id="KW-0056">Arginine metabolism</keyword>
<protein>
    <recommendedName>
        <fullName evidence="5 6">Succinylglutamate desuccinylase</fullName>
        <ecNumber evidence="5 6">3.5.1.96</ecNumber>
    </recommendedName>
</protein>
<dbReference type="InterPro" id="IPR055438">
    <property type="entry name" value="AstE_AspA_cat"/>
</dbReference>
<keyword evidence="3 5" id="KW-0378">Hydrolase</keyword>
<dbReference type="InterPro" id="IPR016681">
    <property type="entry name" value="SuccinylGlu_desuccinylase"/>
</dbReference>
<reference evidence="10" key="1">
    <citation type="journal article" date="2019" name="Int. J. Syst. Evol. Microbiol.">
        <title>The Global Catalogue of Microorganisms (GCM) 10K type strain sequencing project: providing services to taxonomists for standard genome sequencing and annotation.</title>
        <authorList>
            <consortium name="The Broad Institute Genomics Platform"/>
            <consortium name="The Broad Institute Genome Sequencing Center for Infectious Disease"/>
            <person name="Wu L."/>
            <person name="Ma J."/>
        </authorList>
    </citation>
    <scope>NUCLEOTIDE SEQUENCE [LARGE SCALE GENOMIC DNA]</scope>
    <source>
        <strain evidence="10">NBRC 104970</strain>
    </source>
</reference>
<keyword evidence="10" id="KW-1185">Reference proteome</keyword>
<evidence type="ECO:0000313" key="9">
    <source>
        <dbReference type="EMBL" id="GLS03092.1"/>
    </source>
</evidence>
<comment type="catalytic activity">
    <reaction evidence="5">
        <text>N-succinyl-L-glutamate + H2O = L-glutamate + succinate</text>
        <dbReference type="Rhea" id="RHEA:15169"/>
        <dbReference type="ChEBI" id="CHEBI:15377"/>
        <dbReference type="ChEBI" id="CHEBI:29985"/>
        <dbReference type="ChEBI" id="CHEBI:30031"/>
        <dbReference type="ChEBI" id="CHEBI:58763"/>
        <dbReference type="EC" id="3.5.1.96"/>
    </reaction>
</comment>
<dbReference type="EMBL" id="BSOZ01000002">
    <property type="protein sequence ID" value="GLS03092.1"/>
    <property type="molecule type" value="Genomic_DNA"/>
</dbReference>
<dbReference type="PANTHER" id="PTHR15162">
    <property type="entry name" value="ASPARTOACYLASE"/>
    <property type="match status" value="1"/>
</dbReference>
<evidence type="ECO:0000256" key="2">
    <source>
        <dbReference type="ARBA" id="ARBA00022723"/>
    </source>
</evidence>
<feature type="domain" description="Succinylglutamate desuccinylase/Aspartoacylase catalytic" evidence="8">
    <location>
        <begin position="65"/>
        <end position="256"/>
    </location>
</feature>
<dbReference type="CDD" id="cd03855">
    <property type="entry name" value="M14_ASTE"/>
    <property type="match status" value="1"/>
</dbReference>
<name>A0ABQ6BPA7_9NEIS</name>
<keyword evidence="4 5" id="KW-0862">Zinc</keyword>
<comment type="function">
    <text evidence="5">Transforms N(2)-succinylglutamate into succinate and glutamate.</text>
</comment>
<evidence type="ECO:0000256" key="6">
    <source>
        <dbReference type="NCBIfam" id="TIGR03242"/>
    </source>
</evidence>
<proteinExistence type="inferred from homology"/>
<dbReference type="EC" id="3.5.1.96" evidence="5 6"/>
<sequence>MDGPKLETIRIEVPAMKPESFLAQTLAGKTAIALPYTLRNGTRVQVMDEGVIRFEPRDSAHRKLDLVISAGVHGNETAPVELLDRLIGEVLSGRLKVRARVLCVFGNIEALRRGVRFVERDMNRLFCRLPDSHDGAEARRATMLEMQLARFFARAMQDGKPRLHYDLHTAIHGSLIEKFAIYPVPPEGKAFDREQIARLARAGVSAVLLQSARAPTFSYFSSQHCDAVSFTIELGRARPFGQNQGVDLSAMQRYLEQLIEGHLPAGGKGEAPTVYRVSREVMKRSAAFELKIDGRTDNFTPLPQGMLLAADEGGECRVDEADARIVFPNPEVEIGQRAGLIVVPEHAGA</sequence>
<accession>A0ABQ6BPA7</accession>
<dbReference type="PANTHER" id="PTHR15162:SF7">
    <property type="entry name" value="SUCCINYLGLUTAMATE DESUCCINYLASE"/>
    <property type="match status" value="1"/>
</dbReference>
<dbReference type="Pfam" id="PF04952">
    <property type="entry name" value="AstE_AspA_hybrid"/>
    <property type="match status" value="1"/>
</dbReference>
<evidence type="ECO:0000256" key="3">
    <source>
        <dbReference type="ARBA" id="ARBA00022801"/>
    </source>
</evidence>
<comment type="pathway">
    <text evidence="5">Amino-acid degradation; L-arginine degradation via AST pathway; L-glutamate and succinate from L-arginine: step 5/5.</text>
</comment>
<feature type="domain" description="AstE/AspA barrel-sandwich hybrid" evidence="7">
    <location>
        <begin position="271"/>
        <end position="344"/>
    </location>
</feature>
<dbReference type="Proteomes" id="UP001156836">
    <property type="component" value="Unassembled WGS sequence"/>
</dbReference>
<gene>
    <name evidence="5 9" type="primary">astE</name>
    <name evidence="9" type="ORF">GCM10007860_02350</name>
</gene>
<evidence type="ECO:0000313" key="10">
    <source>
        <dbReference type="Proteomes" id="UP001156836"/>
    </source>
</evidence>
<dbReference type="InterPro" id="IPR050178">
    <property type="entry name" value="AspA/AstE_fam"/>
</dbReference>